<evidence type="ECO:0000313" key="3">
    <source>
        <dbReference type="EMBL" id="ADK68563.1"/>
    </source>
</evidence>
<dbReference type="PATRIC" id="fig|633147.7.peg.60"/>
<gene>
    <name evidence="3" type="ordered locus">Olsu_1462</name>
</gene>
<dbReference type="OrthoDB" id="5878625at2"/>
<dbReference type="KEGG" id="ols:Olsu_1462"/>
<evidence type="ECO:0000259" key="2">
    <source>
        <dbReference type="Pfam" id="PF21758"/>
    </source>
</evidence>
<keyword evidence="4" id="KW-1185">Reference proteome</keyword>
<sequence>MHHRLVVAGEGRFAVTLEATSTDGQGISCFLYGGTLPHVGGCALAAPGPKLHGRQLSRADLWTMTVPGHKDAEAAKTVARRLAIVTGQPACVSCGIHVDDATPEELERLGHSIDAAVDGLLEELGLDGTGQEPASNKGSDEASAPGEAAHHAAGEAVFDGR</sequence>
<dbReference type="Pfam" id="PF21758">
    <property type="entry name" value="PAC_bac"/>
    <property type="match status" value="1"/>
</dbReference>
<name>E1QWR0_OLSUV</name>
<dbReference type="Proteomes" id="UP000000333">
    <property type="component" value="Chromosome"/>
</dbReference>
<reference evidence="3 4" key="1">
    <citation type="journal article" date="2010" name="Stand. Genomic Sci.">
        <title>Complete genome sequence of Olsenella uli type strain (VPI D76D-27C).</title>
        <authorList>
            <person name="Goker M."/>
            <person name="Held B."/>
            <person name="Lucas S."/>
            <person name="Nolan M."/>
            <person name="Yasawong M."/>
            <person name="Glavina Del Rio T."/>
            <person name="Tice H."/>
            <person name="Cheng J.F."/>
            <person name="Bruce D."/>
            <person name="Detter J.C."/>
            <person name="Tapia R."/>
            <person name="Han C."/>
            <person name="Goodwin L."/>
            <person name="Pitluck S."/>
            <person name="Liolios K."/>
            <person name="Ivanova N."/>
            <person name="Mavromatis K."/>
            <person name="Mikhailova N."/>
            <person name="Pati A."/>
            <person name="Chen A."/>
            <person name="Palaniappan K."/>
            <person name="Land M."/>
            <person name="Hauser L."/>
            <person name="Chang Y.J."/>
            <person name="Jeffries C.D."/>
            <person name="Rohde M."/>
            <person name="Sikorski J."/>
            <person name="Pukall R."/>
            <person name="Woyke T."/>
            <person name="Bristow J."/>
            <person name="Eisen J.A."/>
            <person name="Markowitz V."/>
            <person name="Hugenholtz P."/>
            <person name="Kyrpides N.C."/>
            <person name="Klenk H.P."/>
            <person name="Lapidus A."/>
        </authorList>
    </citation>
    <scope>NUCLEOTIDE SEQUENCE [LARGE SCALE GENOMIC DNA]</scope>
    <source>
        <strain evidence="4">ATCC 49627 / DSM 7084 / CIP 109912 / JCM 12494 / NCIMB 702895 / VPI D76D-27C</strain>
    </source>
</reference>
<evidence type="ECO:0000256" key="1">
    <source>
        <dbReference type="SAM" id="MobiDB-lite"/>
    </source>
</evidence>
<feature type="domain" description="Prenylated flavin chaperone LpdD-like" evidence="2">
    <location>
        <begin position="10"/>
        <end position="124"/>
    </location>
</feature>
<evidence type="ECO:0000313" key="4">
    <source>
        <dbReference type="Proteomes" id="UP000000333"/>
    </source>
</evidence>
<dbReference type="AlphaFoldDB" id="E1QWR0"/>
<accession>E1QWR0</accession>
<protein>
    <recommendedName>
        <fullName evidence="2">Prenylated flavin chaperone LpdD-like domain-containing protein</fullName>
    </recommendedName>
</protein>
<organism evidence="3 4">
    <name type="scientific">Olsenella uli (strain ATCC 49627 / DSM 7084 / CCUG 31166 / CIP 109912 / JCM 12494 / LMG 11480 / NCIMB 702895 / VPI D76D-27C)</name>
    <name type="common">Lactobacillus uli</name>
    <dbReference type="NCBI Taxonomy" id="633147"/>
    <lineage>
        <taxon>Bacteria</taxon>
        <taxon>Bacillati</taxon>
        <taxon>Actinomycetota</taxon>
        <taxon>Coriobacteriia</taxon>
        <taxon>Coriobacteriales</taxon>
        <taxon>Atopobiaceae</taxon>
        <taxon>Olsenella</taxon>
    </lineage>
</organism>
<dbReference type="HOGENOM" id="CLU_139132_0_0_11"/>
<dbReference type="RefSeq" id="WP_013252315.1">
    <property type="nucleotide sequence ID" value="NC_014363.1"/>
</dbReference>
<dbReference type="STRING" id="633147.Olsu_1462"/>
<dbReference type="EMBL" id="CP002106">
    <property type="protein sequence ID" value="ADK68563.1"/>
    <property type="molecule type" value="Genomic_DNA"/>
</dbReference>
<dbReference type="InterPro" id="IPR048844">
    <property type="entry name" value="LpdD_chaperone-like"/>
</dbReference>
<feature type="region of interest" description="Disordered" evidence="1">
    <location>
        <begin position="125"/>
        <end position="161"/>
    </location>
</feature>
<feature type="compositionally biased region" description="Basic and acidic residues" evidence="1">
    <location>
        <begin position="148"/>
        <end position="161"/>
    </location>
</feature>
<proteinExistence type="predicted"/>
<dbReference type="GeneID" id="78512853"/>